<dbReference type="AlphaFoldDB" id="A0A2M8KDJ7"/>
<comment type="caution">
    <text evidence="1">The sequence shown here is derived from an EMBL/GenBank/DDBJ whole genome shotgun (WGS) entry which is preliminary data.</text>
</comment>
<evidence type="ECO:0000313" key="2">
    <source>
        <dbReference type="Proteomes" id="UP000231450"/>
    </source>
</evidence>
<evidence type="ECO:0008006" key="3">
    <source>
        <dbReference type="Google" id="ProtNLM"/>
    </source>
</evidence>
<sequence>MTLLGVLLFVVVMFVMMYLCIDQCAKGNFLFTYNIEGTAKAIMSSGAFERIIFAYKGDKQMYMDNEWNIWSEDELKTNFKQFKDYPGMENDSTVEDLKSILIKRKHWLDEVLRTNWLAKKVFGPNHGLRWVGLPPYHEVYTYKFKWPSKLVDGAEISREEIIDYILIQEDIYLMKIEKVEDKNLLPLNTSILVTLRNVNPYKALFRSQSWFEMITDSLRGICVPYIGSQSFAEMVSGEDDTEQQKPDGPAGKQALADYIWEQLEKDRYGDNMSERQKFIDDYGIRIKNRGVKIDSIDPTSPESAVKITEGAMKKWLGEKEALSIKARYEPFVGNIDKLNPVDKKEAQERMMKIRELEALEKISEGGNLMIDVKEISKGDTALLADHASKKKQR</sequence>
<dbReference type="EMBL" id="PFDW01000065">
    <property type="protein sequence ID" value="PJE57990.1"/>
    <property type="molecule type" value="Genomic_DNA"/>
</dbReference>
<name>A0A2M8KDJ7_9BACT</name>
<accession>A0A2M8KDJ7</accession>
<gene>
    <name evidence="1" type="ORF">COU81_03125</name>
</gene>
<organism evidence="1 2">
    <name type="scientific">Candidatus Portnoybacteria bacterium CG10_big_fil_rev_8_21_14_0_10_36_7</name>
    <dbReference type="NCBI Taxonomy" id="1974812"/>
    <lineage>
        <taxon>Bacteria</taxon>
        <taxon>Candidatus Portnoyibacteriota</taxon>
    </lineage>
</organism>
<evidence type="ECO:0000313" key="1">
    <source>
        <dbReference type="EMBL" id="PJE57990.1"/>
    </source>
</evidence>
<dbReference type="Proteomes" id="UP000231450">
    <property type="component" value="Unassembled WGS sequence"/>
</dbReference>
<protein>
    <recommendedName>
        <fullName evidence="3">Band 7 domain-containing protein</fullName>
    </recommendedName>
</protein>
<proteinExistence type="predicted"/>
<reference evidence="2" key="1">
    <citation type="submission" date="2017-09" db="EMBL/GenBank/DDBJ databases">
        <title>Depth-based differentiation of microbial function through sediment-hosted aquifers and enrichment of novel symbionts in the deep terrestrial subsurface.</title>
        <authorList>
            <person name="Probst A.J."/>
            <person name="Ladd B."/>
            <person name="Jarett J.K."/>
            <person name="Geller-Mcgrath D.E."/>
            <person name="Sieber C.M.K."/>
            <person name="Emerson J.B."/>
            <person name="Anantharaman K."/>
            <person name="Thomas B.C."/>
            <person name="Malmstrom R."/>
            <person name="Stieglmeier M."/>
            <person name="Klingl A."/>
            <person name="Woyke T."/>
            <person name="Ryan C.M."/>
            <person name="Banfield J.F."/>
        </authorList>
    </citation>
    <scope>NUCLEOTIDE SEQUENCE [LARGE SCALE GENOMIC DNA]</scope>
</reference>